<dbReference type="Proteomes" id="UP001314170">
    <property type="component" value="Unassembled WGS sequence"/>
</dbReference>
<name>A0AAV1R6U3_9ROSI</name>
<sequence>METQKSQPEKQQSAAALDPALTSCRKKKKDDATFLEDWKDHIDEFIRASMEEHKACFTKNMKKLFGMSKIAAERSADAKEVESSLSLQTTVAK</sequence>
<organism evidence="2 3">
    <name type="scientific">Dovyalis caffra</name>
    <dbReference type="NCBI Taxonomy" id="77055"/>
    <lineage>
        <taxon>Eukaryota</taxon>
        <taxon>Viridiplantae</taxon>
        <taxon>Streptophyta</taxon>
        <taxon>Embryophyta</taxon>
        <taxon>Tracheophyta</taxon>
        <taxon>Spermatophyta</taxon>
        <taxon>Magnoliopsida</taxon>
        <taxon>eudicotyledons</taxon>
        <taxon>Gunneridae</taxon>
        <taxon>Pentapetalae</taxon>
        <taxon>rosids</taxon>
        <taxon>fabids</taxon>
        <taxon>Malpighiales</taxon>
        <taxon>Salicaceae</taxon>
        <taxon>Flacourtieae</taxon>
        <taxon>Dovyalis</taxon>
    </lineage>
</organism>
<protein>
    <submittedName>
        <fullName evidence="2">Uncharacterized protein</fullName>
    </submittedName>
</protein>
<dbReference type="PANTHER" id="PTHR33622">
    <property type="entry name" value="OS03G0724500 PROTEIN"/>
    <property type="match status" value="1"/>
</dbReference>
<proteinExistence type="predicted"/>
<evidence type="ECO:0000313" key="3">
    <source>
        <dbReference type="Proteomes" id="UP001314170"/>
    </source>
</evidence>
<accession>A0AAV1R6U3</accession>
<dbReference type="PANTHER" id="PTHR33622:SF10">
    <property type="entry name" value="MARKER FOR OXIDATIVE STRESS RESPONSE PROTEIN"/>
    <property type="match status" value="1"/>
</dbReference>
<feature type="region of interest" description="Disordered" evidence="1">
    <location>
        <begin position="1"/>
        <end position="22"/>
    </location>
</feature>
<keyword evidence="3" id="KW-1185">Reference proteome</keyword>
<evidence type="ECO:0000256" key="1">
    <source>
        <dbReference type="SAM" id="MobiDB-lite"/>
    </source>
</evidence>
<reference evidence="2 3" key="1">
    <citation type="submission" date="2024-01" db="EMBL/GenBank/DDBJ databases">
        <authorList>
            <person name="Waweru B."/>
        </authorList>
    </citation>
    <scope>NUCLEOTIDE SEQUENCE [LARGE SCALE GENOMIC DNA]</scope>
</reference>
<dbReference type="AlphaFoldDB" id="A0AAV1R6U3"/>
<feature type="compositionally biased region" description="Polar residues" evidence="1">
    <location>
        <begin position="1"/>
        <end position="14"/>
    </location>
</feature>
<evidence type="ECO:0000313" key="2">
    <source>
        <dbReference type="EMBL" id="CAK7329697.1"/>
    </source>
</evidence>
<comment type="caution">
    <text evidence="2">The sequence shown here is derived from an EMBL/GenBank/DDBJ whole genome shotgun (WGS) entry which is preliminary data.</text>
</comment>
<gene>
    <name evidence="2" type="ORF">DCAF_LOCUS7452</name>
</gene>
<dbReference type="EMBL" id="CAWUPB010000913">
    <property type="protein sequence ID" value="CAK7329697.1"/>
    <property type="molecule type" value="Genomic_DNA"/>
</dbReference>